<evidence type="ECO:0000259" key="4">
    <source>
        <dbReference type="PROSITE" id="PS52002"/>
    </source>
</evidence>
<dbReference type="GO" id="GO:1990726">
    <property type="term" value="C:Lsm1-7-Pat1 complex"/>
    <property type="evidence" value="ECO:0007669"/>
    <property type="project" value="TreeGrafter"/>
</dbReference>
<evidence type="ECO:0000256" key="2">
    <source>
        <dbReference type="ARBA" id="ARBA00023274"/>
    </source>
</evidence>
<dbReference type="Gene3D" id="2.30.30.100">
    <property type="match status" value="1"/>
</dbReference>
<dbReference type="GO" id="GO:0071013">
    <property type="term" value="C:catalytic step 2 spliceosome"/>
    <property type="evidence" value="ECO:0007669"/>
    <property type="project" value="TreeGrafter"/>
</dbReference>
<feature type="region of interest" description="Disordered" evidence="3">
    <location>
        <begin position="1"/>
        <end position="33"/>
    </location>
</feature>
<dbReference type="SUPFAM" id="SSF50182">
    <property type="entry name" value="Sm-like ribonucleoproteins"/>
    <property type="match status" value="1"/>
</dbReference>
<dbReference type="InterPro" id="IPR044641">
    <property type="entry name" value="Lsm7/SmG-like"/>
</dbReference>
<dbReference type="Proteomes" id="UP001362899">
    <property type="component" value="Unassembled WGS sequence"/>
</dbReference>
<sequence>MAKQKEERIDLDQLRAEEAQKEDSRKENDAEAEEVHKQFVPWLGEARPKKGSIYDMESKIGSKMTVEFMTGRVIEGTLVSYDRFMNLLLDDTVEILDDGKTRALGRVFSRGKVEALGVRA</sequence>
<dbReference type="CDD" id="cd00600">
    <property type="entry name" value="Sm_like"/>
    <property type="match status" value="1"/>
</dbReference>
<dbReference type="InterPro" id="IPR010920">
    <property type="entry name" value="LSM_dom_sf"/>
</dbReference>
<evidence type="ECO:0000313" key="5">
    <source>
        <dbReference type="EMBL" id="GMM49754.1"/>
    </source>
</evidence>
<name>A0AAV5RE28_STABA</name>
<accession>A0AAV5RE28</accession>
<dbReference type="GO" id="GO:0005688">
    <property type="term" value="C:U6 snRNP"/>
    <property type="evidence" value="ECO:0007669"/>
    <property type="project" value="TreeGrafter"/>
</dbReference>
<comment type="caution">
    <text evidence="5">The sequence shown here is derived from an EMBL/GenBank/DDBJ whole genome shotgun (WGS) entry which is preliminary data.</text>
</comment>
<reference evidence="5 6" key="1">
    <citation type="journal article" date="2023" name="Elife">
        <title>Identification of key yeast species and microbe-microbe interactions impacting larval growth of Drosophila in the wild.</title>
        <authorList>
            <person name="Mure A."/>
            <person name="Sugiura Y."/>
            <person name="Maeda R."/>
            <person name="Honda K."/>
            <person name="Sakurai N."/>
            <person name="Takahashi Y."/>
            <person name="Watada M."/>
            <person name="Katoh T."/>
            <person name="Gotoh A."/>
            <person name="Gotoh Y."/>
            <person name="Taniguchi I."/>
            <person name="Nakamura K."/>
            <person name="Hayashi T."/>
            <person name="Katayama T."/>
            <person name="Uemura T."/>
            <person name="Hattori Y."/>
        </authorList>
    </citation>
    <scope>NUCLEOTIDE SEQUENCE [LARGE SCALE GENOMIC DNA]</scope>
    <source>
        <strain evidence="5 6">SB-73</strain>
    </source>
</reference>
<keyword evidence="6" id="KW-1185">Reference proteome</keyword>
<dbReference type="PANTHER" id="PTHR10553">
    <property type="entry name" value="SMALL NUCLEAR RIBONUCLEOPROTEIN"/>
    <property type="match status" value="1"/>
</dbReference>
<dbReference type="GO" id="GO:0003723">
    <property type="term" value="F:RNA binding"/>
    <property type="evidence" value="ECO:0007669"/>
    <property type="project" value="InterPro"/>
</dbReference>
<evidence type="ECO:0000256" key="1">
    <source>
        <dbReference type="ARBA" id="ARBA00006850"/>
    </source>
</evidence>
<evidence type="ECO:0000256" key="3">
    <source>
        <dbReference type="SAM" id="MobiDB-lite"/>
    </source>
</evidence>
<dbReference type="SMART" id="SM00651">
    <property type="entry name" value="Sm"/>
    <property type="match status" value="1"/>
</dbReference>
<organism evidence="5 6">
    <name type="scientific">Starmerella bacillaris</name>
    <name type="common">Yeast</name>
    <name type="synonym">Candida zemplinina</name>
    <dbReference type="NCBI Taxonomy" id="1247836"/>
    <lineage>
        <taxon>Eukaryota</taxon>
        <taxon>Fungi</taxon>
        <taxon>Dikarya</taxon>
        <taxon>Ascomycota</taxon>
        <taxon>Saccharomycotina</taxon>
        <taxon>Dipodascomycetes</taxon>
        <taxon>Dipodascales</taxon>
        <taxon>Trichomonascaceae</taxon>
        <taxon>Starmerella</taxon>
    </lineage>
</organism>
<keyword evidence="2" id="KW-0687">Ribonucleoprotein</keyword>
<dbReference type="EMBL" id="BTGC01000003">
    <property type="protein sequence ID" value="GMM49754.1"/>
    <property type="molecule type" value="Genomic_DNA"/>
</dbReference>
<feature type="domain" description="Sm" evidence="4">
    <location>
        <begin position="51"/>
        <end position="120"/>
    </location>
</feature>
<dbReference type="PANTHER" id="PTHR10553:SF5">
    <property type="entry name" value="U6 SNRNA-ASSOCIATED SM-LIKE PROTEIN LSM7"/>
    <property type="match status" value="1"/>
</dbReference>
<proteinExistence type="inferred from homology"/>
<dbReference type="GO" id="GO:0071004">
    <property type="term" value="C:U2-type prespliceosome"/>
    <property type="evidence" value="ECO:0007669"/>
    <property type="project" value="TreeGrafter"/>
</dbReference>
<dbReference type="InterPro" id="IPR001163">
    <property type="entry name" value="Sm_dom_euk/arc"/>
</dbReference>
<comment type="similarity">
    <text evidence="1">Belongs to the snRNP Sm proteins family.</text>
</comment>
<gene>
    <name evidence="5" type="ORF">DASB73_007120</name>
</gene>
<evidence type="ECO:0000313" key="6">
    <source>
        <dbReference type="Proteomes" id="UP001362899"/>
    </source>
</evidence>
<protein>
    <recommendedName>
        <fullName evidence="4">Sm domain-containing protein</fullName>
    </recommendedName>
</protein>
<dbReference type="GO" id="GO:0097526">
    <property type="term" value="C:spliceosomal tri-snRNP complex"/>
    <property type="evidence" value="ECO:0007669"/>
    <property type="project" value="TreeGrafter"/>
</dbReference>
<dbReference type="AlphaFoldDB" id="A0AAV5RE28"/>
<dbReference type="InterPro" id="IPR047575">
    <property type="entry name" value="Sm"/>
</dbReference>
<dbReference type="PROSITE" id="PS52002">
    <property type="entry name" value="SM"/>
    <property type="match status" value="1"/>
</dbReference>
<dbReference type="Pfam" id="PF01423">
    <property type="entry name" value="LSM"/>
    <property type="match status" value="1"/>
</dbReference>